<dbReference type="Pfam" id="PF00078">
    <property type="entry name" value="RVT_1"/>
    <property type="match status" value="1"/>
</dbReference>
<dbReference type="InterPro" id="IPR000477">
    <property type="entry name" value="RT_dom"/>
</dbReference>
<comment type="caution">
    <text evidence="2">The sequence shown here is derived from an EMBL/GenBank/DDBJ whole genome shotgun (WGS) entry which is preliminary data.</text>
</comment>
<protein>
    <recommendedName>
        <fullName evidence="1">Reverse transcriptase domain-containing protein</fullName>
    </recommendedName>
</protein>
<dbReference type="PANTHER" id="PTHR33332">
    <property type="entry name" value="REVERSE TRANSCRIPTASE DOMAIN-CONTAINING PROTEIN"/>
    <property type="match status" value="1"/>
</dbReference>
<dbReference type="CDD" id="cd01650">
    <property type="entry name" value="RT_nLTR_like"/>
    <property type="match status" value="1"/>
</dbReference>
<reference evidence="2" key="1">
    <citation type="submission" date="2023-03" db="EMBL/GenBank/DDBJ databases">
        <title>Chromosome-level genomes of two armyworms, Mythimna separata and Mythimna loreyi, provide insights into the biosynthesis and reception of sex pheromones.</title>
        <authorList>
            <person name="Zhao H."/>
        </authorList>
    </citation>
    <scope>NUCLEOTIDE SEQUENCE</scope>
    <source>
        <strain evidence="2">BeijingLab</strain>
        <tissue evidence="2">Pupa</tissue>
    </source>
</reference>
<dbReference type="Proteomes" id="UP001231518">
    <property type="component" value="Chromosome 13"/>
</dbReference>
<proteinExistence type="predicted"/>
<dbReference type="EMBL" id="JARGEI010000019">
    <property type="protein sequence ID" value="KAJ8714528.1"/>
    <property type="molecule type" value="Genomic_DNA"/>
</dbReference>
<keyword evidence="3" id="KW-1185">Reference proteome</keyword>
<name>A0AAD7YGV8_MYTSE</name>
<evidence type="ECO:0000313" key="2">
    <source>
        <dbReference type="EMBL" id="KAJ8714528.1"/>
    </source>
</evidence>
<sequence length="552" mass="62393">MLAFFGSTLFNDSTFGLAPVTSKEIANILRTIKSNAEGCDGVTINMIFLTLPVTLDVLTAIVNTSITSSSFPSLWKVAKVHPLPKTLDALDVKDLRPISLLPVLSKVLEKVVCAQLVNFLETNKILPDVQSGFRKGRSTATALLDVTDNILSAQDNGMCTLLVLLDFSRAFDCINVPLLLSKMVYYGFDEFTVKWFEGYLSDRTQFVEIRRADGSTIVSRRCSVGRGVPQGSILGPVLFILYCADLVKIINKCKYHIYADDTQVYISFKPEDYEQALIDLNDDLESIVQWSNANTLALNPTKTKYMLFGTVNQISKIKPCASTVTIMGQPIERVYEARNLGLTMDTELRFHKHATECIRNCYYRLKILYKARPYLSEELRILLVESLVLSKLNYADTVYGQRLLSKTDRLIQRLQNACARFCFNVPFRGHITPFLNEHKILKMKARRKLHLATLLFGVIKSHSPSYLYDKLSWTRRHGIGEGRKCSQQLATPHHRSAAFRGSFRYLASKCWNNIPPPIKLSKSCSAFKSKLKLFLLNHQTVFQDVRANLSAI</sequence>
<accession>A0AAD7YGV8</accession>
<dbReference type="GO" id="GO:0071897">
    <property type="term" value="P:DNA biosynthetic process"/>
    <property type="evidence" value="ECO:0007669"/>
    <property type="project" value="UniProtKB-ARBA"/>
</dbReference>
<gene>
    <name evidence="2" type="ORF">PYW07_002753</name>
</gene>
<feature type="domain" description="Reverse transcriptase" evidence="1">
    <location>
        <begin position="64"/>
        <end position="331"/>
    </location>
</feature>
<evidence type="ECO:0000259" key="1">
    <source>
        <dbReference type="PROSITE" id="PS50878"/>
    </source>
</evidence>
<dbReference type="AlphaFoldDB" id="A0AAD7YGV8"/>
<dbReference type="PROSITE" id="PS50878">
    <property type="entry name" value="RT_POL"/>
    <property type="match status" value="1"/>
</dbReference>
<evidence type="ECO:0000313" key="3">
    <source>
        <dbReference type="Proteomes" id="UP001231518"/>
    </source>
</evidence>
<dbReference type="InterPro" id="IPR043502">
    <property type="entry name" value="DNA/RNA_pol_sf"/>
</dbReference>
<dbReference type="SUPFAM" id="SSF56672">
    <property type="entry name" value="DNA/RNA polymerases"/>
    <property type="match status" value="1"/>
</dbReference>
<organism evidence="2 3">
    <name type="scientific">Mythimna separata</name>
    <name type="common">Oriental armyworm</name>
    <name type="synonym">Pseudaletia separata</name>
    <dbReference type="NCBI Taxonomy" id="271217"/>
    <lineage>
        <taxon>Eukaryota</taxon>
        <taxon>Metazoa</taxon>
        <taxon>Ecdysozoa</taxon>
        <taxon>Arthropoda</taxon>
        <taxon>Hexapoda</taxon>
        <taxon>Insecta</taxon>
        <taxon>Pterygota</taxon>
        <taxon>Neoptera</taxon>
        <taxon>Endopterygota</taxon>
        <taxon>Lepidoptera</taxon>
        <taxon>Glossata</taxon>
        <taxon>Ditrysia</taxon>
        <taxon>Noctuoidea</taxon>
        <taxon>Noctuidae</taxon>
        <taxon>Noctuinae</taxon>
        <taxon>Hadenini</taxon>
        <taxon>Mythimna</taxon>
    </lineage>
</organism>